<dbReference type="Pfam" id="PF00264">
    <property type="entry name" value="Tyrosinase"/>
    <property type="match status" value="1"/>
</dbReference>
<evidence type="ECO:0000256" key="3">
    <source>
        <dbReference type="SAM" id="SignalP"/>
    </source>
</evidence>
<evidence type="ECO:0000313" key="7">
    <source>
        <dbReference type="Proteomes" id="UP000813385"/>
    </source>
</evidence>
<dbReference type="Gene3D" id="1.10.1280.10">
    <property type="entry name" value="Di-copper center containing domain from catechol oxidase"/>
    <property type="match status" value="1"/>
</dbReference>
<accession>A0A8K0TMS7</accession>
<protein>
    <recommendedName>
        <fullName evidence="4 5">Tyrosinase copper-binding domain-containing protein</fullName>
    </recommendedName>
</protein>
<proteinExistence type="predicted"/>
<evidence type="ECO:0000259" key="5">
    <source>
        <dbReference type="PROSITE" id="PS00498"/>
    </source>
</evidence>
<dbReference type="AlphaFoldDB" id="A0A8K0TMS7"/>
<dbReference type="GO" id="GO:0016491">
    <property type="term" value="F:oxidoreductase activity"/>
    <property type="evidence" value="ECO:0007669"/>
    <property type="project" value="InterPro"/>
</dbReference>
<feature type="domain" description="Tyrosinase copper-binding" evidence="4">
    <location>
        <begin position="84"/>
        <end position="101"/>
    </location>
</feature>
<keyword evidence="2" id="KW-0186">Copper</keyword>
<dbReference type="SUPFAM" id="SSF48056">
    <property type="entry name" value="Di-copper centre-containing domain"/>
    <property type="match status" value="1"/>
</dbReference>
<name>A0A8K0TMS7_9PEZI</name>
<dbReference type="PROSITE" id="PS51257">
    <property type="entry name" value="PROKAR_LIPOPROTEIN"/>
    <property type="match status" value="1"/>
</dbReference>
<evidence type="ECO:0000256" key="1">
    <source>
        <dbReference type="ARBA" id="ARBA00022723"/>
    </source>
</evidence>
<keyword evidence="1" id="KW-0479">Metal-binding</keyword>
<feature type="signal peptide" evidence="3">
    <location>
        <begin position="1"/>
        <end position="21"/>
    </location>
</feature>
<gene>
    <name evidence="6" type="ORF">B0T11DRAFT_295226</name>
</gene>
<comment type="caution">
    <text evidence="6">The sequence shown here is derived from an EMBL/GenBank/DDBJ whole genome shotgun (WGS) entry which is preliminary data.</text>
</comment>
<evidence type="ECO:0000259" key="4">
    <source>
        <dbReference type="PROSITE" id="PS00497"/>
    </source>
</evidence>
<dbReference type="PRINTS" id="PR00092">
    <property type="entry name" value="TYROSINASE"/>
</dbReference>
<evidence type="ECO:0000313" key="6">
    <source>
        <dbReference type="EMBL" id="KAH7367412.1"/>
    </source>
</evidence>
<dbReference type="OrthoDB" id="6132182at2759"/>
<evidence type="ECO:0000256" key="2">
    <source>
        <dbReference type="ARBA" id="ARBA00023008"/>
    </source>
</evidence>
<feature type="domain" description="Tyrosinase copper-binding" evidence="5">
    <location>
        <begin position="238"/>
        <end position="249"/>
    </location>
</feature>
<keyword evidence="7" id="KW-1185">Reference proteome</keyword>
<dbReference type="GO" id="GO:0046872">
    <property type="term" value="F:metal ion binding"/>
    <property type="evidence" value="ECO:0007669"/>
    <property type="project" value="UniProtKB-KW"/>
</dbReference>
<dbReference type="EMBL" id="JAGPXD010000002">
    <property type="protein sequence ID" value="KAH7367412.1"/>
    <property type="molecule type" value="Genomic_DNA"/>
</dbReference>
<dbReference type="PANTHER" id="PTHR11474:SF126">
    <property type="entry name" value="TYROSINASE-LIKE PROTEIN TYR-1-RELATED"/>
    <property type="match status" value="1"/>
</dbReference>
<dbReference type="PROSITE" id="PS00497">
    <property type="entry name" value="TYROSINASE_1"/>
    <property type="match status" value="1"/>
</dbReference>
<keyword evidence="3" id="KW-0732">Signal</keyword>
<dbReference type="InterPro" id="IPR050316">
    <property type="entry name" value="Tyrosinase/Hemocyanin"/>
</dbReference>
<feature type="chain" id="PRO_5035434433" description="Tyrosinase copper-binding domain-containing protein" evidence="3">
    <location>
        <begin position="22"/>
        <end position="362"/>
    </location>
</feature>
<dbReference type="PROSITE" id="PS00498">
    <property type="entry name" value="TYROSINASE_2"/>
    <property type="match status" value="1"/>
</dbReference>
<organism evidence="6 7">
    <name type="scientific">Plectosphaerella cucumerina</name>
    <dbReference type="NCBI Taxonomy" id="40658"/>
    <lineage>
        <taxon>Eukaryota</taxon>
        <taxon>Fungi</taxon>
        <taxon>Dikarya</taxon>
        <taxon>Ascomycota</taxon>
        <taxon>Pezizomycotina</taxon>
        <taxon>Sordariomycetes</taxon>
        <taxon>Hypocreomycetidae</taxon>
        <taxon>Glomerellales</taxon>
        <taxon>Plectosphaerellaceae</taxon>
        <taxon>Plectosphaerella</taxon>
    </lineage>
</organism>
<dbReference type="Proteomes" id="UP000813385">
    <property type="component" value="Unassembled WGS sequence"/>
</dbReference>
<reference evidence="6" key="1">
    <citation type="journal article" date="2021" name="Nat. Commun.">
        <title>Genetic determinants of endophytism in the Arabidopsis root mycobiome.</title>
        <authorList>
            <person name="Mesny F."/>
            <person name="Miyauchi S."/>
            <person name="Thiergart T."/>
            <person name="Pickel B."/>
            <person name="Atanasova L."/>
            <person name="Karlsson M."/>
            <person name="Huettel B."/>
            <person name="Barry K.W."/>
            <person name="Haridas S."/>
            <person name="Chen C."/>
            <person name="Bauer D."/>
            <person name="Andreopoulos W."/>
            <person name="Pangilinan J."/>
            <person name="LaButti K."/>
            <person name="Riley R."/>
            <person name="Lipzen A."/>
            <person name="Clum A."/>
            <person name="Drula E."/>
            <person name="Henrissat B."/>
            <person name="Kohler A."/>
            <person name="Grigoriev I.V."/>
            <person name="Martin F.M."/>
            <person name="Hacquard S."/>
        </authorList>
    </citation>
    <scope>NUCLEOTIDE SEQUENCE</scope>
    <source>
        <strain evidence="6">MPI-CAGE-AT-0016</strain>
    </source>
</reference>
<dbReference type="InterPro" id="IPR008922">
    <property type="entry name" value="Di-copper_centre_dom_sf"/>
</dbReference>
<dbReference type="PANTHER" id="PTHR11474">
    <property type="entry name" value="TYROSINASE FAMILY MEMBER"/>
    <property type="match status" value="1"/>
</dbReference>
<dbReference type="InterPro" id="IPR002227">
    <property type="entry name" value="Tyrosinase_Cu-bd"/>
</dbReference>
<sequence length="362" mass="39642">MSRYLKITAAILIATTHGASAACTHLSLRKPWTALTEVEKADYISSTLCLMDPAQAPSQTHFAGAKSRWDELQAAHVAQVQFIHHVGGFFPWHRWFLSIHEDLLRSECGYTGPYPYWDEQSDFELGPLQQASIFSADPITGFGSGIVDANNCTIDGAFADKLFDLTISLERVPPGQCLMRQLSQTQFELTSQPYVDACLAFEDFVSFSDCLGGDMQPHGGGHVAVGGTMGNPSLSPADPLFFMHHNNLDRLWWEWQLKDKSRLTAIGGPNVAHTGDSVAYQPASLPVSAFLPYFGDNGNETTLNHSLWTAGIRENVTIAEVLDLHGDRICADFEQEGAGAGDAQDAVKKLSSVMLFLNKIFS</sequence>